<gene>
    <name evidence="1" type="ORF">CLIB1423_02S06678</name>
</gene>
<reference evidence="1" key="1">
    <citation type="submission" date="2022-03" db="EMBL/GenBank/DDBJ databases">
        <authorList>
            <person name="Legras J.-L."/>
            <person name="Devillers H."/>
            <person name="Grondin C."/>
        </authorList>
    </citation>
    <scope>NUCLEOTIDE SEQUENCE</scope>
    <source>
        <strain evidence="1">CLIB 1423</strain>
    </source>
</reference>
<name>A0A9P0QM00_9ASCO</name>
<dbReference type="AlphaFoldDB" id="A0A9P0QM00"/>
<accession>A0A9P0QM00</accession>
<comment type="caution">
    <text evidence="1">The sequence shown here is derived from an EMBL/GenBank/DDBJ whole genome shotgun (WGS) entry which is preliminary data.</text>
</comment>
<keyword evidence="2" id="KW-1185">Reference proteome</keyword>
<sequence>MTLEQASSKSFRLNNVLARAIRDNLYRRLYSSKASISTPEIHEQEIKSVSDYKNGNDRENVVLADALNLLSPRKVPSDRPNISYKPSLLSHLTSGSLSEQKQFSEANLTKLLADSLPEPSNNRNSVKEHLDHLLAGLNYVSSHTIGDSSGGGSGAPLDLLALSSKELSIYIKSLKSEQALVKAFEFFHYNNALTLKITTEILLNRALVNLNKLPVQIDSLLLNDTKSNSFKNWSKEDVISLNIILLKKYHDLKKPLLIIRNLKENFESHYLPTIEGAGGTDRVWLSPFYERIIWKFYFEYLSQDEQYYVQRISKLRSTILIWESSIPSKSIDLFTSAFEFHKQGLNPLQLAFFKLCSSKLTKSLIQDELNSSSHKMSSPTLSQLKQLSIKYKIYTFPKTTESISMERKSTLYLFINALESIILDEYVTKQGAVDSNSIVEIMELFKEIKEYKETELMNIKAEIGINEWSNKFVKG</sequence>
<organism evidence="1 2">
    <name type="scientific">[Candida] railenensis</name>
    <dbReference type="NCBI Taxonomy" id="45579"/>
    <lineage>
        <taxon>Eukaryota</taxon>
        <taxon>Fungi</taxon>
        <taxon>Dikarya</taxon>
        <taxon>Ascomycota</taxon>
        <taxon>Saccharomycotina</taxon>
        <taxon>Pichiomycetes</taxon>
        <taxon>Debaryomycetaceae</taxon>
        <taxon>Kurtzmaniella</taxon>
    </lineage>
</organism>
<proteinExistence type="predicted"/>
<dbReference type="EMBL" id="CAKXYY010000002">
    <property type="protein sequence ID" value="CAH2350855.1"/>
    <property type="molecule type" value="Genomic_DNA"/>
</dbReference>
<protein>
    <submittedName>
        <fullName evidence="1">Uncharacterized protein</fullName>
    </submittedName>
</protein>
<evidence type="ECO:0000313" key="2">
    <source>
        <dbReference type="Proteomes" id="UP000837801"/>
    </source>
</evidence>
<evidence type="ECO:0000313" key="1">
    <source>
        <dbReference type="EMBL" id="CAH2350855.1"/>
    </source>
</evidence>
<dbReference type="OrthoDB" id="4005225at2759"/>
<dbReference type="Proteomes" id="UP000837801">
    <property type="component" value="Unassembled WGS sequence"/>
</dbReference>